<evidence type="ECO:0000256" key="1">
    <source>
        <dbReference type="SAM" id="MobiDB-lite"/>
    </source>
</evidence>
<accession>A0A8S5UIC9</accession>
<feature type="region of interest" description="Disordered" evidence="1">
    <location>
        <begin position="1"/>
        <end position="21"/>
    </location>
</feature>
<reference evidence="2" key="1">
    <citation type="journal article" date="2021" name="Proc. Natl. Acad. Sci. U.S.A.">
        <title>A Catalog of Tens of Thousands of Viruses from Human Metagenomes Reveals Hidden Associations with Chronic Diseases.</title>
        <authorList>
            <person name="Tisza M.J."/>
            <person name="Buck C.B."/>
        </authorList>
    </citation>
    <scope>NUCLEOTIDE SEQUENCE</scope>
    <source>
        <strain evidence="2">Ctu2j3</strain>
    </source>
</reference>
<evidence type="ECO:0000313" key="2">
    <source>
        <dbReference type="EMBL" id="DAF94126.1"/>
    </source>
</evidence>
<name>A0A8S5UIC9_9CAUD</name>
<feature type="compositionally biased region" description="Polar residues" evidence="1">
    <location>
        <begin position="1"/>
        <end position="11"/>
    </location>
</feature>
<sequence>MLTLPQIAQRTSQRRRESAKYVKVTYMKKG</sequence>
<protein>
    <submittedName>
        <fullName evidence="2">Uncharacterized protein</fullName>
    </submittedName>
</protein>
<organism evidence="2">
    <name type="scientific">Myoviridae sp. ctu2j3</name>
    <dbReference type="NCBI Taxonomy" id="2825197"/>
    <lineage>
        <taxon>Viruses</taxon>
        <taxon>Duplodnaviria</taxon>
        <taxon>Heunggongvirae</taxon>
        <taxon>Uroviricota</taxon>
        <taxon>Caudoviricetes</taxon>
    </lineage>
</organism>
<proteinExistence type="predicted"/>
<dbReference type="EMBL" id="BK016090">
    <property type="protein sequence ID" value="DAF94285.1"/>
    <property type="molecule type" value="Genomic_DNA"/>
</dbReference>
<dbReference type="EMBL" id="BK016090">
    <property type="protein sequence ID" value="DAF94126.1"/>
    <property type="molecule type" value="Genomic_DNA"/>
</dbReference>